<dbReference type="PATRIC" id="fig|1299334.3.peg.1602"/>
<accession>X8DMI8</accession>
<evidence type="ECO:0000313" key="1">
    <source>
        <dbReference type="EMBL" id="EUA68918.1"/>
    </source>
</evidence>
<gene>
    <name evidence="1" type="primary">mce5</name>
    <name evidence="1" type="ORF">I553_2106</name>
</gene>
<reference evidence="1" key="1">
    <citation type="submission" date="2014-01" db="EMBL/GenBank/DDBJ databases">
        <authorList>
            <person name="Brown-Elliot B."/>
            <person name="Wallace R."/>
            <person name="Lenaerts A."/>
            <person name="Ordway D."/>
            <person name="DeGroote M.A."/>
            <person name="Parker T."/>
            <person name="Sizemore C."/>
            <person name="Tallon L.J."/>
            <person name="Sadzewicz L.K."/>
            <person name="Sengamalay N."/>
            <person name="Fraser C.M."/>
            <person name="Hine E."/>
            <person name="Shefchek K.A."/>
            <person name="Das S.P."/>
            <person name="Tettelin H."/>
        </authorList>
    </citation>
    <scope>NUCLEOTIDE SEQUENCE [LARGE SCALE GENOMIC DNA]</scope>
    <source>
        <strain evidence="1">4042</strain>
    </source>
</reference>
<proteinExistence type="predicted"/>
<sequence>MMDTAASIAPYNHVELGQPALNEYVWGRQYGEYTINP</sequence>
<comment type="caution">
    <text evidence="1">The sequence shown here is derived from an EMBL/GenBank/DDBJ whole genome shotgun (WGS) entry which is preliminary data.</text>
</comment>
<dbReference type="AlphaFoldDB" id="X8DMI8"/>
<dbReference type="EMBL" id="JAOB01000013">
    <property type="protein sequence ID" value="EUA68918.1"/>
    <property type="molecule type" value="Genomic_DNA"/>
</dbReference>
<protein>
    <submittedName>
        <fullName evidence="1">Mce family virulence factor</fullName>
    </submittedName>
</protein>
<organism evidence="1">
    <name type="scientific">Mycobacterium xenopi 4042</name>
    <dbReference type="NCBI Taxonomy" id="1299334"/>
    <lineage>
        <taxon>Bacteria</taxon>
        <taxon>Bacillati</taxon>
        <taxon>Actinomycetota</taxon>
        <taxon>Actinomycetes</taxon>
        <taxon>Mycobacteriales</taxon>
        <taxon>Mycobacteriaceae</taxon>
        <taxon>Mycobacterium</taxon>
    </lineage>
</organism>
<name>X8DMI8_MYCXE</name>